<gene>
    <name evidence="1" type="ORF">M72_29911</name>
</gene>
<sequence>MSYQNIMSLPLFDFGDIKKSEATIKNTWNEFRVALANKTFKYDEVDSALTTTFLKVFDDLFANCCVRLERSLDVFQTDGYLARGTKLKAPETVSYDRFLPKAEFINEDNRFSPVGIEWLYLAWASDKNLAEQCTIKECRASTGNRFGICLFEINSANKDEKIIDLTLADEMTYEDINAQLENSGKVYLSRCYERSMKKGRVVIPTENEINEMKAEINFWALHTYLKLLSEQIFTPLADADDKSLMYAPFQCMAQYFLNKGYVGIKYKSTVCTGAKDIVLFDKTMATPAGSIQDFII</sequence>
<accession>A0A0M6WSK4</accession>
<proteinExistence type="predicted"/>
<evidence type="ECO:0008006" key="3">
    <source>
        <dbReference type="Google" id="ProtNLM"/>
    </source>
</evidence>
<protein>
    <recommendedName>
        <fullName evidence="3">RES domain-containing protein</fullName>
    </recommendedName>
</protein>
<reference evidence="2" key="1">
    <citation type="submission" date="2015-05" db="EMBL/GenBank/DDBJ databases">
        <authorList>
            <consortium name="Pathogen Informatics"/>
        </authorList>
    </citation>
    <scope>NUCLEOTIDE SEQUENCE [LARGE SCALE GENOMIC DNA]</scope>
    <source>
        <strain evidence="2">M72</strain>
    </source>
</reference>
<dbReference type="Proteomes" id="UP000049979">
    <property type="component" value="Unassembled WGS sequence"/>
</dbReference>
<keyword evidence="2" id="KW-1185">Reference proteome</keyword>
<evidence type="ECO:0000313" key="1">
    <source>
        <dbReference type="EMBL" id="CRL39500.1"/>
    </source>
</evidence>
<name>A0A0M6WSK4_9FIRM</name>
<organism evidence="1 2">
    <name type="scientific">Roseburia faecis</name>
    <dbReference type="NCBI Taxonomy" id="301302"/>
    <lineage>
        <taxon>Bacteria</taxon>
        <taxon>Bacillati</taxon>
        <taxon>Bacillota</taxon>
        <taxon>Clostridia</taxon>
        <taxon>Lachnospirales</taxon>
        <taxon>Lachnospiraceae</taxon>
        <taxon>Roseburia</taxon>
    </lineage>
</organism>
<evidence type="ECO:0000313" key="2">
    <source>
        <dbReference type="Proteomes" id="UP000049979"/>
    </source>
</evidence>
<dbReference type="AlphaFoldDB" id="A0A0M6WSK4"/>
<dbReference type="OrthoDB" id="1860485at2"/>
<dbReference type="EMBL" id="CVRR01000024">
    <property type="protein sequence ID" value="CRL39500.1"/>
    <property type="molecule type" value="Genomic_DNA"/>
</dbReference>
<dbReference type="RefSeq" id="WP_055068062.1">
    <property type="nucleotide sequence ID" value="NZ_CP173697.1"/>
</dbReference>